<name>A0ABW6WJZ7_9ACTN</name>
<gene>
    <name evidence="1" type="ORF">ACFY35_23620</name>
</gene>
<dbReference type="Proteomes" id="UP001602245">
    <property type="component" value="Unassembled WGS sequence"/>
</dbReference>
<evidence type="ECO:0000313" key="2">
    <source>
        <dbReference type="Proteomes" id="UP001602245"/>
    </source>
</evidence>
<accession>A0ABW6WJZ7</accession>
<reference evidence="1 2" key="1">
    <citation type="submission" date="2024-10" db="EMBL/GenBank/DDBJ databases">
        <title>The Natural Products Discovery Center: Release of the First 8490 Sequenced Strains for Exploring Actinobacteria Biosynthetic Diversity.</title>
        <authorList>
            <person name="Kalkreuter E."/>
            <person name="Kautsar S.A."/>
            <person name="Yang D."/>
            <person name="Bader C.D."/>
            <person name="Teijaro C.N."/>
            <person name="Fluegel L."/>
            <person name="Davis C.M."/>
            <person name="Simpson J.R."/>
            <person name="Lauterbach L."/>
            <person name="Steele A.D."/>
            <person name="Gui C."/>
            <person name="Meng S."/>
            <person name="Li G."/>
            <person name="Viehrig K."/>
            <person name="Ye F."/>
            <person name="Su P."/>
            <person name="Kiefer A.F."/>
            <person name="Nichols A."/>
            <person name="Cepeda A.J."/>
            <person name="Yan W."/>
            <person name="Fan B."/>
            <person name="Jiang Y."/>
            <person name="Adhikari A."/>
            <person name="Zheng C.-J."/>
            <person name="Schuster L."/>
            <person name="Cowan T.M."/>
            <person name="Smanski M.J."/>
            <person name="Chevrette M.G."/>
            <person name="De Carvalho L.P.S."/>
            <person name="Shen B."/>
        </authorList>
    </citation>
    <scope>NUCLEOTIDE SEQUENCE [LARGE SCALE GENOMIC DNA]</scope>
    <source>
        <strain evidence="1 2">NPDC000087</strain>
    </source>
</reference>
<dbReference type="PANTHER" id="PTHR10151:SF120">
    <property type="entry name" value="BIS(5'-ADENOSYL)-TRIPHOSPHATASE"/>
    <property type="match status" value="1"/>
</dbReference>
<proteinExistence type="predicted"/>
<comment type="caution">
    <text evidence="1">The sequence shown here is derived from an EMBL/GenBank/DDBJ whole genome shotgun (WGS) entry which is preliminary data.</text>
</comment>
<dbReference type="PANTHER" id="PTHR10151">
    <property type="entry name" value="ECTONUCLEOTIDE PYROPHOSPHATASE/PHOSPHODIESTERASE"/>
    <property type="match status" value="1"/>
</dbReference>
<dbReference type="Pfam" id="PF01663">
    <property type="entry name" value="Phosphodiest"/>
    <property type="match status" value="1"/>
</dbReference>
<dbReference type="InterPro" id="IPR002591">
    <property type="entry name" value="Phosphodiest/P_Trfase"/>
</dbReference>
<dbReference type="SUPFAM" id="SSF53649">
    <property type="entry name" value="Alkaline phosphatase-like"/>
    <property type="match status" value="1"/>
</dbReference>
<dbReference type="EMBL" id="JBIAZU010000004">
    <property type="protein sequence ID" value="MFF5292442.1"/>
    <property type="molecule type" value="Genomic_DNA"/>
</dbReference>
<dbReference type="Gene3D" id="3.40.720.10">
    <property type="entry name" value="Alkaline Phosphatase, subunit A"/>
    <property type="match status" value="1"/>
</dbReference>
<keyword evidence="2" id="KW-1185">Reference proteome</keyword>
<dbReference type="InterPro" id="IPR017850">
    <property type="entry name" value="Alkaline_phosphatase_core_sf"/>
</dbReference>
<evidence type="ECO:0000313" key="1">
    <source>
        <dbReference type="EMBL" id="MFF5292442.1"/>
    </source>
</evidence>
<organism evidence="1 2">
    <name type="scientific">Paractinoplanes globisporus</name>
    <dbReference type="NCBI Taxonomy" id="113565"/>
    <lineage>
        <taxon>Bacteria</taxon>
        <taxon>Bacillati</taxon>
        <taxon>Actinomycetota</taxon>
        <taxon>Actinomycetes</taxon>
        <taxon>Micromonosporales</taxon>
        <taxon>Micromonosporaceae</taxon>
        <taxon>Paractinoplanes</taxon>
    </lineage>
</organism>
<sequence>MITEVPADRLRADALTPVLPAYGSGSLADLLPSVCAVLGVPGAVDVLGLAGALDGIDRVAVLLVDGLGTYQVPVASAYAPVLKDLAPGSRSLTTGFPSTTPVSVVTVGTGAVPGAHGVLGFTTKRPDGRVLNHVQWKDDPDPRQWQPVPTQFEAAAAAGLAVTVVNKPEFAGTGLSVSANRGAVYVGASDVPSLAAGMLAALATGPGIVYGYHPDLDHYGHGYGVDSEQWRSAATTVDILLDRVLHGLPPRSALLVIADHGQLNVPPADRFDLADIPDLSGGLAAVAGEPRVRYLYPAAGAHDDVLAVCQGVFGSQAWVLPREEVVARGLFGPVSPDHLDRIGEIVIICLERAIALASGWEPPTVNRLIAFHGSVTAAEMMVPLLIAR</sequence>
<protein>
    <submittedName>
        <fullName evidence="1">Alkaline phosphatase family protein</fullName>
    </submittedName>
</protein>
<dbReference type="RefSeq" id="WP_020512212.1">
    <property type="nucleotide sequence ID" value="NZ_JBIAZU010000004.1"/>
</dbReference>